<evidence type="ECO:0000313" key="2">
    <source>
        <dbReference type="EMBL" id="VHO02705.1"/>
    </source>
</evidence>
<protein>
    <recommendedName>
        <fullName evidence="3">DUF2785 domain-containing protein</fullName>
    </recommendedName>
</protein>
<sequence>MQRIFFLLLAVCFSAAGSENSGCNNQFSDQQLFAIKAEQFQPPGEEDINQAAIRLLACVGHSNPSIRDGVVYEAYQHWLRNNLLDTASIRQLFIALLDNLDKSASDPAQFRSAFSALILAEVVRVDRISPYLNTAEHQQAVDGVARFMAQITDYRGFDQLQGWRHSVAHTADIMLQLSLNPALTAAQADVLLKAIGQQVAPQQHFYHYGEPKRLALPVLYLLLNDKISSDSLTKHLQALAAPAPFSDWQQVYQHQHGLAKLHNTTAYFAALYILSSGSQNARLQTLATELAAILKTFN</sequence>
<keyword evidence="1" id="KW-0732">Signal</keyword>
<dbReference type="InterPro" id="IPR021247">
    <property type="entry name" value="DUF2785"/>
</dbReference>
<proteinExistence type="predicted"/>
<name>A0A486XKP9_9GAMM</name>
<gene>
    <name evidence="2" type="ORF">BAL341_950</name>
</gene>
<evidence type="ECO:0008006" key="3">
    <source>
        <dbReference type="Google" id="ProtNLM"/>
    </source>
</evidence>
<feature type="signal peptide" evidence="1">
    <location>
        <begin position="1"/>
        <end position="17"/>
    </location>
</feature>
<reference evidence="2" key="1">
    <citation type="submission" date="2019-04" db="EMBL/GenBank/DDBJ databases">
        <authorList>
            <person name="Brambilla D."/>
        </authorList>
    </citation>
    <scope>NUCLEOTIDE SEQUENCE</scope>
    <source>
        <strain evidence="2">BAL1</strain>
    </source>
</reference>
<feature type="chain" id="PRO_5019770370" description="DUF2785 domain-containing protein" evidence="1">
    <location>
        <begin position="18"/>
        <end position="298"/>
    </location>
</feature>
<dbReference type="Pfam" id="PF10978">
    <property type="entry name" value="DUF2785"/>
    <property type="match status" value="1"/>
</dbReference>
<evidence type="ECO:0000256" key="1">
    <source>
        <dbReference type="SAM" id="SignalP"/>
    </source>
</evidence>
<dbReference type="EMBL" id="CAAJGR010000073">
    <property type="protein sequence ID" value="VHO02705.1"/>
    <property type="molecule type" value="Genomic_DNA"/>
</dbReference>
<dbReference type="AlphaFoldDB" id="A0A486XKP9"/>
<organism evidence="2">
    <name type="scientific">Rheinheimera sp. BAL341</name>
    <dbReference type="NCBI Taxonomy" id="1708203"/>
    <lineage>
        <taxon>Bacteria</taxon>
        <taxon>Pseudomonadati</taxon>
        <taxon>Pseudomonadota</taxon>
        <taxon>Gammaproteobacteria</taxon>
        <taxon>Chromatiales</taxon>
        <taxon>Chromatiaceae</taxon>
        <taxon>Rheinheimera</taxon>
    </lineage>
</organism>
<accession>A0A486XKP9</accession>